<dbReference type="Gene3D" id="3.90.320.10">
    <property type="match status" value="1"/>
</dbReference>
<dbReference type="Gene3D" id="3.40.50.300">
    <property type="entry name" value="P-loop containing nucleotide triphosphate hydrolases"/>
    <property type="match status" value="1"/>
</dbReference>
<feature type="domain" description="PD-(D/E)XK endonuclease-like" evidence="2">
    <location>
        <begin position="699"/>
        <end position="933"/>
    </location>
</feature>
<comment type="caution">
    <text evidence="3">The sequence shown here is derived from an EMBL/GenBank/DDBJ whole genome shotgun (WGS) entry which is preliminary data.</text>
</comment>
<dbReference type="RefSeq" id="WP_167183986.1">
    <property type="nucleotide sequence ID" value="NZ_JAAONZ010000004.1"/>
</dbReference>
<sequence>MPISLFNIQPLLKSIDDRVLILTPNSRLKNKLIESYNQHHQQLGTHAWESPRVYSLSEWLAEQYQLLLDRAGLETPASPASEFVLQRLWLEIIQSDAVGAELINPHRLASDAQAAYRTLQRWNLDSTALSGDGTLLPTQAPTTISDPTPEQPAEADSAPPEAEANPLRRWIRQFEAALTQHQLCTPEQVQQHIMACYHGGVIPQEPKLLLLGFDDIPPLSQSLFDAVSAQVLQQATFDTSDDSPGLRSHQLLGCPSQLDEIRAAACWAQTILADNPSASIGIIAPNLGQIRHTVEQVFVEVLEPQFALPESARYTLPFNFSAGVPLGGVPLVHDTLALLQLNLYRINTENLIDLLTSPFWSIADHLGESEALAQQLKKLQRARIKTSQLRQICHRQTVNAEELAAPSRPVPGITEPPSASDQSAAVWQWLDQTLQHIESLRRQRPKLLSPGQWLELFEAQLRHLGWPGSRRLDSNEYQQVNQWYQLQEKFCQLETTGKLLTCDEALNLLTQLAGSEHFQAQTPESPVQILGILEGAGLQFSHCWVLGMSQQSWPPAPEPNPLLPLNLQRQQGMPHADADRELAFAERLTQGYLHCAQHVVFSYPCFDSDTPLQPSALVKDITSANDLAAGSGDTALQNLCGSMTTGWPDYIQQIVNHQQLEWVNTGAGPAVTPEELAHLRGGSQILKNQAISPSAAFALHRLGAQRSDPPALGFTPMQRGQILHDALSDIWKVLVDQDTLLTQSDDDLKSLVSSRVQEHLHRFRKREPDFFGENYVALEQTRQSQLILRWLELEKQRPAFTVVANEEAMTANFAGLPLTLRLDRMDKLKDGELILIDYKTGSPNPKSWGGERPDEPQLPLYCLCYLKDQATDINAVVFAQVNAKDIAIKGLGGLSAEHPGILSADKADALELPTDWQLIREYWQQQLEMLATTFLQGDCSLDFKSPSLKRFYEDLGPILRWQEEDFVRESLYAQGGQH</sequence>
<reference evidence="3" key="1">
    <citation type="submission" date="2020-03" db="EMBL/GenBank/DDBJ databases">
        <authorList>
            <person name="Guo F."/>
        </authorList>
    </citation>
    <scope>NUCLEOTIDE SEQUENCE</scope>
    <source>
        <strain evidence="3">JCM 30134</strain>
    </source>
</reference>
<protein>
    <recommendedName>
        <fullName evidence="2">PD-(D/E)XK endonuclease-like domain-containing protein</fullName>
    </recommendedName>
</protein>
<dbReference type="Pfam" id="PF12705">
    <property type="entry name" value="PDDEXK_1"/>
    <property type="match status" value="1"/>
</dbReference>
<dbReference type="Proteomes" id="UP000787472">
    <property type="component" value="Unassembled WGS sequence"/>
</dbReference>
<feature type="region of interest" description="Disordered" evidence="1">
    <location>
        <begin position="130"/>
        <end position="164"/>
    </location>
</feature>
<dbReference type="InterPro" id="IPR038726">
    <property type="entry name" value="PDDEXK_AddAB-type"/>
</dbReference>
<feature type="compositionally biased region" description="Low complexity" evidence="1">
    <location>
        <begin position="151"/>
        <end position="164"/>
    </location>
</feature>
<dbReference type="InterPro" id="IPR027417">
    <property type="entry name" value="P-loop_NTPase"/>
</dbReference>
<dbReference type="EMBL" id="JAAONZ010000004">
    <property type="protein sequence ID" value="NHO65311.1"/>
    <property type="molecule type" value="Genomic_DNA"/>
</dbReference>
<dbReference type="InterPro" id="IPR011604">
    <property type="entry name" value="PDDEXK-like_dom_sf"/>
</dbReference>
<evidence type="ECO:0000313" key="4">
    <source>
        <dbReference type="Proteomes" id="UP000787472"/>
    </source>
</evidence>
<organism evidence="3 4">
    <name type="scientific">Pseudomaricurvus hydrocarbonicus</name>
    <dbReference type="NCBI Taxonomy" id="1470433"/>
    <lineage>
        <taxon>Bacteria</taxon>
        <taxon>Pseudomonadati</taxon>
        <taxon>Pseudomonadota</taxon>
        <taxon>Gammaproteobacteria</taxon>
        <taxon>Cellvibrionales</taxon>
        <taxon>Cellvibrionaceae</taxon>
        <taxon>Pseudomaricurvus</taxon>
    </lineage>
</organism>
<evidence type="ECO:0000259" key="2">
    <source>
        <dbReference type="Pfam" id="PF12705"/>
    </source>
</evidence>
<dbReference type="AlphaFoldDB" id="A0A9E5JTP1"/>
<dbReference type="SUPFAM" id="SSF52540">
    <property type="entry name" value="P-loop containing nucleoside triphosphate hydrolases"/>
    <property type="match status" value="1"/>
</dbReference>
<keyword evidence="4" id="KW-1185">Reference proteome</keyword>
<accession>A0A9E5JTP1</accession>
<feature type="compositionally biased region" description="Polar residues" evidence="1">
    <location>
        <begin position="136"/>
        <end position="148"/>
    </location>
</feature>
<evidence type="ECO:0000256" key="1">
    <source>
        <dbReference type="SAM" id="MobiDB-lite"/>
    </source>
</evidence>
<dbReference type="InterPro" id="IPR019925">
    <property type="entry name" value="DNA_repair_protein_predicted"/>
</dbReference>
<name>A0A9E5JTP1_9GAMM</name>
<proteinExistence type="predicted"/>
<evidence type="ECO:0000313" key="3">
    <source>
        <dbReference type="EMBL" id="NHO65311.1"/>
    </source>
</evidence>
<dbReference type="NCBIfam" id="TIGR03623">
    <property type="entry name" value="probable DNA repair protein"/>
    <property type="match status" value="1"/>
</dbReference>
<gene>
    <name evidence="3" type="ORF">G8770_07120</name>
</gene>